<dbReference type="Gene3D" id="2.30.29.30">
    <property type="entry name" value="Pleckstrin-homology domain (PH domain)/Phosphotyrosine-binding domain (PTB)"/>
    <property type="match status" value="2"/>
</dbReference>
<feature type="compositionally biased region" description="Polar residues" evidence="1">
    <location>
        <begin position="200"/>
        <end position="209"/>
    </location>
</feature>
<dbReference type="AlphaFoldDB" id="A0A7R7ZPH5"/>
<dbReference type="PROSITE" id="PS50003">
    <property type="entry name" value="PH_DOMAIN"/>
    <property type="match status" value="2"/>
</dbReference>
<dbReference type="Proteomes" id="UP000637239">
    <property type="component" value="Chromosome 4"/>
</dbReference>
<sequence length="411" mass="45829">MDRPLVTSVPALSEGHPKNAKSSNDTKLQPLHPSSPLRNGEIGFGTISPIENGSFAFDRVLKTGKVHRRIKHKRAFKATWKSGHLVLRPNLLSVYKDEEATRLKLSITLSEVTAVAPFKSPRSKRQHLFVIYCPTGNYRFQAESQKDAEDWIQRIRSETRLDEEEAAFLALTKKKKSQKSAAKPSGDDSTSTSSRPSSPELGTSLSPNSQARQFAYPLDFSANDMTSEWSDGPSNNTNLRSKRSTNNLASSAQKNGQSQPPLPREGNRNADVGILRDPERVLCNGYLQCLRTKGGVRTWKRHWVVLRPKSLGFYKNEKVSALRCFTSRKERTLNDPQEYCAVKVIPMSQVIEAADVDPVSRSKNFCLQVIAEEKSYQLCTPDEESLAKWLGGLKSIIIARKKLEASVSATA</sequence>
<feature type="region of interest" description="Disordered" evidence="1">
    <location>
        <begin position="1"/>
        <end position="39"/>
    </location>
</feature>
<name>A0A7R7ZPH5_ASPCH</name>
<gene>
    <name evidence="3" type="ORF">ACHE_41235A</name>
</gene>
<dbReference type="RefSeq" id="XP_043137193.1">
    <property type="nucleotide sequence ID" value="XM_043279523.1"/>
</dbReference>
<dbReference type="PANTHER" id="PTHR14336">
    <property type="entry name" value="TANDEM PH DOMAIN CONTAINING PROTEIN"/>
    <property type="match status" value="1"/>
</dbReference>
<evidence type="ECO:0000259" key="2">
    <source>
        <dbReference type="PROSITE" id="PS50003"/>
    </source>
</evidence>
<dbReference type="SUPFAM" id="SSF50729">
    <property type="entry name" value="PH domain-like"/>
    <property type="match status" value="2"/>
</dbReference>
<dbReference type="PANTHER" id="PTHR14336:SF8">
    <property type="entry name" value="PROTEIN OPY1"/>
    <property type="match status" value="1"/>
</dbReference>
<feature type="compositionally biased region" description="Polar residues" evidence="1">
    <location>
        <begin position="225"/>
        <end position="259"/>
    </location>
</feature>
<dbReference type="EMBL" id="AP024419">
    <property type="protein sequence ID" value="BCR88671.1"/>
    <property type="molecule type" value="Genomic_DNA"/>
</dbReference>
<feature type="region of interest" description="Disordered" evidence="1">
    <location>
        <begin position="172"/>
        <end position="209"/>
    </location>
</feature>
<keyword evidence="4" id="KW-1185">Reference proteome</keyword>
<feature type="domain" description="PH" evidence="2">
    <location>
        <begin position="59"/>
        <end position="160"/>
    </location>
</feature>
<dbReference type="KEGG" id="ache:ACHE_41235A"/>
<dbReference type="GeneID" id="66983029"/>
<protein>
    <recommendedName>
        <fullName evidence="2">PH domain-containing protein</fullName>
    </recommendedName>
</protein>
<reference evidence="3" key="2">
    <citation type="submission" date="2021-02" db="EMBL/GenBank/DDBJ databases">
        <title>Aspergillus chevalieri M1 genome sequence.</title>
        <authorList>
            <person name="Kadooka C."/>
            <person name="Mori K."/>
            <person name="Futagami T."/>
        </authorList>
    </citation>
    <scope>NUCLEOTIDE SEQUENCE</scope>
    <source>
        <strain evidence="3">M1</strain>
    </source>
</reference>
<dbReference type="InterPro" id="IPR051707">
    <property type="entry name" value="PI-Interact_SigTrans_Reg"/>
</dbReference>
<evidence type="ECO:0000313" key="4">
    <source>
        <dbReference type="Proteomes" id="UP000637239"/>
    </source>
</evidence>
<proteinExistence type="predicted"/>
<reference evidence="3" key="1">
    <citation type="submission" date="2021-01" db="EMBL/GenBank/DDBJ databases">
        <authorList>
            <consortium name="Aspergillus chevalieri M1 genome sequencing consortium"/>
            <person name="Kazuki M."/>
            <person name="Futagami T."/>
        </authorList>
    </citation>
    <scope>NUCLEOTIDE SEQUENCE</scope>
    <source>
        <strain evidence="3">M1</strain>
    </source>
</reference>
<dbReference type="CDD" id="cd13299">
    <property type="entry name" value="PH2_PH_fungal"/>
    <property type="match status" value="1"/>
</dbReference>
<evidence type="ECO:0000256" key="1">
    <source>
        <dbReference type="SAM" id="MobiDB-lite"/>
    </source>
</evidence>
<feature type="domain" description="PH" evidence="2">
    <location>
        <begin position="280"/>
        <end position="398"/>
    </location>
</feature>
<organism evidence="3 4">
    <name type="scientific">Aspergillus chevalieri</name>
    <name type="common">Eurotium chevalieri</name>
    <dbReference type="NCBI Taxonomy" id="182096"/>
    <lineage>
        <taxon>Eukaryota</taxon>
        <taxon>Fungi</taxon>
        <taxon>Dikarya</taxon>
        <taxon>Ascomycota</taxon>
        <taxon>Pezizomycotina</taxon>
        <taxon>Eurotiomycetes</taxon>
        <taxon>Eurotiomycetidae</taxon>
        <taxon>Eurotiales</taxon>
        <taxon>Aspergillaceae</taxon>
        <taxon>Aspergillus</taxon>
        <taxon>Aspergillus subgen. Aspergillus</taxon>
    </lineage>
</organism>
<dbReference type="Pfam" id="PF00169">
    <property type="entry name" value="PH"/>
    <property type="match status" value="2"/>
</dbReference>
<dbReference type="InterPro" id="IPR001849">
    <property type="entry name" value="PH_domain"/>
</dbReference>
<feature type="compositionally biased region" description="Low complexity" evidence="1">
    <location>
        <begin position="179"/>
        <end position="199"/>
    </location>
</feature>
<evidence type="ECO:0000313" key="3">
    <source>
        <dbReference type="EMBL" id="BCR88671.1"/>
    </source>
</evidence>
<dbReference type="InterPro" id="IPR011993">
    <property type="entry name" value="PH-like_dom_sf"/>
</dbReference>
<feature type="region of interest" description="Disordered" evidence="1">
    <location>
        <begin position="225"/>
        <end position="270"/>
    </location>
</feature>
<accession>A0A7R7ZPH5</accession>
<dbReference type="SMART" id="SM00233">
    <property type="entry name" value="PH"/>
    <property type="match status" value="2"/>
</dbReference>